<evidence type="ECO:0000313" key="3">
    <source>
        <dbReference type="Proteomes" id="UP001057291"/>
    </source>
</evidence>
<gene>
    <name evidence="2" type="ORF">DNHGIG_36840</name>
</gene>
<proteinExistence type="inferred from homology"/>
<dbReference type="PANTHER" id="PTHR36512">
    <property type="entry name" value="D-AMINOPEPTIDASE"/>
    <property type="match status" value="1"/>
</dbReference>
<dbReference type="InterPro" id="IPR005321">
    <property type="entry name" value="Peptidase_S58_DmpA"/>
</dbReference>
<comment type="caution">
    <text evidence="2">The sequence shown here is derived from an EMBL/GenBank/DDBJ whole genome shotgun (WGS) entry which is preliminary data.</text>
</comment>
<dbReference type="GO" id="GO:0004177">
    <property type="term" value="F:aminopeptidase activity"/>
    <property type="evidence" value="ECO:0007669"/>
    <property type="project" value="TreeGrafter"/>
</dbReference>
<dbReference type="PANTHER" id="PTHR36512:SF3">
    <property type="entry name" value="BLR5678 PROTEIN"/>
    <property type="match status" value="1"/>
</dbReference>
<keyword evidence="3" id="KW-1185">Reference proteome</keyword>
<evidence type="ECO:0000256" key="1">
    <source>
        <dbReference type="ARBA" id="ARBA00007068"/>
    </source>
</evidence>
<dbReference type="InterPro" id="IPR016117">
    <property type="entry name" value="ArgJ-like_dom_sf"/>
</dbReference>
<comment type="similarity">
    <text evidence="1">Belongs to the peptidase S58 family.</text>
</comment>
<evidence type="ECO:0000313" key="2">
    <source>
        <dbReference type="EMBL" id="GIM48135.1"/>
    </source>
</evidence>
<dbReference type="CDD" id="cd02252">
    <property type="entry name" value="nylC_like"/>
    <property type="match status" value="1"/>
</dbReference>
<dbReference type="SUPFAM" id="SSF56266">
    <property type="entry name" value="DmpA/ArgJ-like"/>
    <property type="match status" value="1"/>
</dbReference>
<dbReference type="Gene3D" id="3.60.70.12">
    <property type="entry name" value="L-amino peptidase D-ALA esterase/amidase"/>
    <property type="match status" value="1"/>
</dbReference>
<reference evidence="2" key="1">
    <citation type="journal article" date="2023" name="Int. J. Syst. Evol. Microbiol.">
        <title>Collibacillus ludicampi gen. nov., sp. nov., a new soil bacterium of the family Alicyclobacillaceae.</title>
        <authorList>
            <person name="Jojima T."/>
            <person name="Ioku Y."/>
            <person name="Fukuta Y."/>
            <person name="Shirasaka N."/>
            <person name="Matsumura Y."/>
            <person name="Mori M."/>
        </authorList>
    </citation>
    <scope>NUCLEOTIDE SEQUENCE</scope>
    <source>
        <strain evidence="2">TP075</strain>
    </source>
</reference>
<dbReference type="Pfam" id="PF03576">
    <property type="entry name" value="Peptidase_S58"/>
    <property type="match status" value="1"/>
</dbReference>
<accession>A0AAV4LK66</accession>
<sequence length="320" mass="32769">MEMTYTIVDVPGIKVGHAQNEAALTGCTVVLTEHGAVCGVDVRGSAPGTRETDLLCPTNLVDRVHAICLSGGSAYGLDAASGVMKYLEERGYGLDVGFEVVPIVPAAVLFDLAIGDPNVRPDARMGYQAAAAATTRAVKLGNVGAGCGATVGKAGGFHRAMKSGLGSSARKYPNGLIVGAIVAVNAVGEVRDPSTGKILAGALDDEGNIRESTSWMLEQSFTLIPGTNTTIAVVASNATLTKTQVNKVAQMAHDGLARSIYPVHTMYDGDTVFALSTGGIEAPVDLVGALSAEVLAEAVVRAVMEAEGAGGLPAYRDLLK</sequence>
<dbReference type="AlphaFoldDB" id="A0AAV4LK66"/>
<dbReference type="EMBL" id="BOQE01000001">
    <property type="protein sequence ID" value="GIM48135.1"/>
    <property type="molecule type" value="Genomic_DNA"/>
</dbReference>
<organism evidence="2 3">
    <name type="scientific">Collibacillus ludicampi</name>
    <dbReference type="NCBI Taxonomy" id="2771369"/>
    <lineage>
        <taxon>Bacteria</taxon>
        <taxon>Bacillati</taxon>
        <taxon>Bacillota</taxon>
        <taxon>Bacilli</taxon>
        <taxon>Bacillales</taxon>
        <taxon>Alicyclobacillaceae</taxon>
        <taxon>Collibacillus</taxon>
    </lineage>
</organism>
<name>A0AAV4LK66_9BACL</name>
<protein>
    <submittedName>
        <fullName evidence="2">Peptidase S58</fullName>
    </submittedName>
</protein>
<dbReference type="Proteomes" id="UP001057291">
    <property type="component" value="Unassembled WGS sequence"/>
</dbReference>